<organism evidence="1 2">
    <name type="scientific">Holospora curviuscula</name>
    <dbReference type="NCBI Taxonomy" id="1082868"/>
    <lineage>
        <taxon>Bacteria</taxon>
        <taxon>Pseudomonadati</taxon>
        <taxon>Pseudomonadota</taxon>
        <taxon>Alphaproteobacteria</taxon>
        <taxon>Holosporales</taxon>
        <taxon>Holosporaceae</taxon>
        <taxon>Holospora</taxon>
    </lineage>
</organism>
<reference evidence="1 2" key="1">
    <citation type="submission" date="2017-11" db="EMBL/GenBank/DDBJ databases">
        <title>Comparative genomic analysis of Holospora spp., intranuclear symbionts of paramecia.</title>
        <authorList>
            <person name="Garushyants S.K."/>
            <person name="Beliavskaya A."/>
            <person name="Malko D.B."/>
            <person name="Logacheva M.D."/>
            <person name="Rautian M.S."/>
            <person name="Gelfand M.S."/>
        </authorList>
    </citation>
    <scope>NUCLEOTIDE SEQUENCE [LARGE SCALE GENOMIC DNA]</scope>
    <source>
        <strain evidence="2">02AZ16</strain>
    </source>
</reference>
<dbReference type="Proteomes" id="UP000239425">
    <property type="component" value="Unassembled WGS sequence"/>
</dbReference>
<gene>
    <name evidence="1" type="ORF">HCUR_01549</name>
</gene>
<comment type="caution">
    <text evidence="1">The sequence shown here is derived from an EMBL/GenBank/DDBJ whole genome shotgun (WGS) entry which is preliminary data.</text>
</comment>
<protein>
    <submittedName>
        <fullName evidence="1">Uncharacterized protein</fullName>
    </submittedName>
</protein>
<sequence>MAYLEKSPRICHRRTAILGREGVVRGFMMGGKKHKRGSIMNNAFFHKRKDRQPMGESAGHVFLD</sequence>
<accession>A0A2S5R6R0</accession>
<keyword evidence="2" id="KW-1185">Reference proteome</keyword>
<evidence type="ECO:0000313" key="2">
    <source>
        <dbReference type="Proteomes" id="UP000239425"/>
    </source>
</evidence>
<dbReference type="AlphaFoldDB" id="A0A2S5R6R0"/>
<dbReference type="EMBL" id="PHHC01000143">
    <property type="protein sequence ID" value="PPE03016.1"/>
    <property type="molecule type" value="Genomic_DNA"/>
</dbReference>
<evidence type="ECO:0000313" key="1">
    <source>
        <dbReference type="EMBL" id="PPE03016.1"/>
    </source>
</evidence>
<name>A0A2S5R6R0_9PROT</name>
<proteinExistence type="predicted"/>